<evidence type="ECO:0000256" key="5">
    <source>
        <dbReference type="ARBA" id="ARBA00023136"/>
    </source>
</evidence>
<comment type="function">
    <text evidence="8">Produces ATP from ADP in the presence of a proton gradient across the membrane.</text>
</comment>
<keyword evidence="7 8" id="KW-0066">ATP synthesis</keyword>
<feature type="domain" description="ATP synthase epsilon subunit C-terminal" evidence="10">
    <location>
        <begin position="87"/>
        <end position="132"/>
    </location>
</feature>
<dbReference type="GO" id="GO:0045259">
    <property type="term" value="C:proton-transporting ATP synthase complex"/>
    <property type="evidence" value="ECO:0007669"/>
    <property type="project" value="UniProtKB-KW"/>
</dbReference>
<dbReference type="CDD" id="cd12152">
    <property type="entry name" value="F1-ATPase_delta"/>
    <property type="match status" value="1"/>
</dbReference>
<feature type="domain" description="ATP synthase F1 complex delta/epsilon subunit N-terminal" evidence="11">
    <location>
        <begin position="5"/>
        <end position="83"/>
    </location>
</feature>
<dbReference type="SUPFAM" id="SSF51344">
    <property type="entry name" value="Epsilon subunit of F1F0-ATP synthase N-terminal domain"/>
    <property type="match status" value="1"/>
</dbReference>
<keyword evidence="8" id="KW-0375">Hydrogen ion transport</keyword>
<evidence type="ECO:0000259" key="11">
    <source>
        <dbReference type="Pfam" id="PF02823"/>
    </source>
</evidence>
<dbReference type="InterPro" id="IPR020546">
    <property type="entry name" value="ATP_synth_F1_dsu/esu_N"/>
</dbReference>
<dbReference type="Pfam" id="PF00401">
    <property type="entry name" value="ATP-synt_DE"/>
    <property type="match status" value="1"/>
</dbReference>
<evidence type="ECO:0000256" key="4">
    <source>
        <dbReference type="ARBA" id="ARBA00023065"/>
    </source>
</evidence>
<dbReference type="PANTHER" id="PTHR13822">
    <property type="entry name" value="ATP SYNTHASE DELTA/EPSILON CHAIN"/>
    <property type="match status" value="1"/>
</dbReference>
<keyword evidence="6 8" id="KW-0139">CF(1)</keyword>
<dbReference type="EMBL" id="FUWX01000017">
    <property type="protein sequence ID" value="SJZ96796.1"/>
    <property type="molecule type" value="Genomic_DNA"/>
</dbReference>
<dbReference type="GO" id="GO:0005886">
    <property type="term" value="C:plasma membrane"/>
    <property type="evidence" value="ECO:0007669"/>
    <property type="project" value="UniProtKB-SubCell"/>
</dbReference>
<evidence type="ECO:0000256" key="2">
    <source>
        <dbReference type="ARBA" id="ARBA00005712"/>
    </source>
</evidence>
<evidence type="ECO:0000256" key="6">
    <source>
        <dbReference type="ARBA" id="ARBA00023196"/>
    </source>
</evidence>
<keyword evidence="3 8" id="KW-0813">Transport</keyword>
<sequence>MAANFKIVVVTPTKKVLEQEANFLMIRTTEGDMGILANHSPFVAELATGEMKIKTEGNELFYYVSGGFMEISNNTVTILADEAMDVKDIDVETARKDAQIAQEKLEKITEDREFAVVQKTLSQALAKVKIAEKNL</sequence>
<dbReference type="RefSeq" id="WP_078694557.1">
    <property type="nucleotide sequence ID" value="NZ_FUWX01000017.1"/>
</dbReference>
<dbReference type="OrthoDB" id="9804110at2"/>
<evidence type="ECO:0000256" key="7">
    <source>
        <dbReference type="ARBA" id="ARBA00023310"/>
    </source>
</evidence>
<evidence type="ECO:0000256" key="8">
    <source>
        <dbReference type="HAMAP-Rule" id="MF_00530"/>
    </source>
</evidence>
<keyword evidence="13" id="KW-1185">Reference proteome</keyword>
<dbReference type="GO" id="GO:0005524">
    <property type="term" value="F:ATP binding"/>
    <property type="evidence" value="ECO:0007669"/>
    <property type="project" value="UniProtKB-UniRule"/>
</dbReference>
<organism evidence="12 13">
    <name type="scientific">Cetobacterium ceti</name>
    <dbReference type="NCBI Taxonomy" id="180163"/>
    <lineage>
        <taxon>Bacteria</taxon>
        <taxon>Fusobacteriati</taxon>
        <taxon>Fusobacteriota</taxon>
        <taxon>Fusobacteriia</taxon>
        <taxon>Fusobacteriales</taxon>
        <taxon>Fusobacteriaceae</taxon>
        <taxon>Cetobacterium</taxon>
    </lineage>
</organism>
<keyword evidence="4 8" id="KW-0406">Ion transport</keyword>
<proteinExistence type="inferred from homology"/>
<evidence type="ECO:0000256" key="3">
    <source>
        <dbReference type="ARBA" id="ARBA00022448"/>
    </source>
</evidence>
<dbReference type="HAMAP" id="MF_00530">
    <property type="entry name" value="ATP_synth_epsil_bac"/>
    <property type="match status" value="1"/>
</dbReference>
<comment type="similarity">
    <text evidence="2 8 9">Belongs to the ATPase epsilon chain family.</text>
</comment>
<dbReference type="InterPro" id="IPR001469">
    <property type="entry name" value="ATP_synth_F1_dsu/esu"/>
</dbReference>
<dbReference type="STRING" id="180163.SAMN02745174_02108"/>
<evidence type="ECO:0000259" key="10">
    <source>
        <dbReference type="Pfam" id="PF00401"/>
    </source>
</evidence>
<evidence type="ECO:0000256" key="9">
    <source>
        <dbReference type="RuleBase" id="RU003656"/>
    </source>
</evidence>
<dbReference type="Gene3D" id="2.60.15.10">
    <property type="entry name" value="F0F1 ATP synthase delta/epsilon subunit, N-terminal"/>
    <property type="match status" value="1"/>
</dbReference>
<dbReference type="PANTHER" id="PTHR13822:SF10">
    <property type="entry name" value="ATP SYNTHASE EPSILON CHAIN, CHLOROPLASTIC"/>
    <property type="match status" value="1"/>
</dbReference>
<comment type="subcellular location">
    <subcellularLocation>
        <location evidence="8">Cell membrane</location>
        <topology evidence="8">Peripheral membrane protein</topology>
    </subcellularLocation>
    <subcellularLocation>
        <location evidence="1">Endomembrane system</location>
        <topology evidence="1">Peripheral membrane protein</topology>
    </subcellularLocation>
</comment>
<dbReference type="Proteomes" id="UP000191153">
    <property type="component" value="Unassembled WGS sequence"/>
</dbReference>
<dbReference type="InterPro" id="IPR036771">
    <property type="entry name" value="ATPsynth_dsu/esu_N"/>
</dbReference>
<protein>
    <recommendedName>
        <fullName evidence="8">ATP synthase epsilon chain</fullName>
    </recommendedName>
    <alternativeName>
        <fullName evidence="8">ATP synthase F1 sector epsilon subunit</fullName>
    </alternativeName>
    <alternativeName>
        <fullName evidence="8">F-ATPase epsilon subunit</fullName>
    </alternativeName>
</protein>
<keyword evidence="5 8" id="KW-0472">Membrane</keyword>
<keyword evidence="8" id="KW-1003">Cell membrane</keyword>
<comment type="subunit">
    <text evidence="8 9">F-type ATPases have 2 components, CF(1) - the catalytic core - and CF(0) - the membrane proton channel. CF(1) has five subunits: alpha(3), beta(3), gamma(1), delta(1), epsilon(1). CF(0) has three main subunits: a, b and c.</text>
</comment>
<gene>
    <name evidence="8" type="primary">atpC</name>
    <name evidence="12" type="ORF">SAMN02745174_02108</name>
</gene>
<name>A0A1T4PZN5_9FUSO</name>
<evidence type="ECO:0000256" key="1">
    <source>
        <dbReference type="ARBA" id="ARBA00004184"/>
    </source>
</evidence>
<dbReference type="AlphaFoldDB" id="A0A1T4PZN5"/>
<accession>A0A1T4PZN5</accession>
<dbReference type="InterPro" id="IPR020547">
    <property type="entry name" value="ATP_synth_F1_esu_C"/>
</dbReference>
<dbReference type="Pfam" id="PF02823">
    <property type="entry name" value="ATP-synt_DE_N"/>
    <property type="match status" value="1"/>
</dbReference>
<dbReference type="GO" id="GO:0046933">
    <property type="term" value="F:proton-transporting ATP synthase activity, rotational mechanism"/>
    <property type="evidence" value="ECO:0007669"/>
    <property type="project" value="UniProtKB-UniRule"/>
</dbReference>
<reference evidence="12 13" key="1">
    <citation type="submission" date="2017-02" db="EMBL/GenBank/DDBJ databases">
        <authorList>
            <person name="Peterson S.W."/>
        </authorList>
    </citation>
    <scope>NUCLEOTIDE SEQUENCE [LARGE SCALE GENOMIC DNA]</scope>
    <source>
        <strain evidence="12 13">ATCC 700028</strain>
    </source>
</reference>
<evidence type="ECO:0000313" key="12">
    <source>
        <dbReference type="EMBL" id="SJZ96796.1"/>
    </source>
</evidence>
<evidence type="ECO:0000313" key="13">
    <source>
        <dbReference type="Proteomes" id="UP000191153"/>
    </source>
</evidence>
<dbReference type="GO" id="GO:0012505">
    <property type="term" value="C:endomembrane system"/>
    <property type="evidence" value="ECO:0007669"/>
    <property type="project" value="UniProtKB-SubCell"/>
</dbReference>
<dbReference type="NCBIfam" id="TIGR01216">
    <property type="entry name" value="ATP_synt_epsi"/>
    <property type="match status" value="1"/>
</dbReference>